<proteinExistence type="predicted"/>
<feature type="compositionally biased region" description="Polar residues" evidence="1">
    <location>
        <begin position="7"/>
        <end position="20"/>
    </location>
</feature>
<reference evidence="3" key="1">
    <citation type="submission" date="2016-05" db="EMBL/GenBank/DDBJ databases">
        <authorList>
            <person name="Naeem Raeece"/>
        </authorList>
    </citation>
    <scope>NUCLEOTIDE SEQUENCE [LARGE SCALE GENOMIC DNA]</scope>
</reference>
<evidence type="ECO:0000256" key="1">
    <source>
        <dbReference type="SAM" id="MobiDB-lite"/>
    </source>
</evidence>
<gene>
    <name evidence="2" type="ORF">POVWA2_049360</name>
</gene>
<organism evidence="2 3">
    <name type="scientific">Plasmodium ovale wallikeri</name>
    <dbReference type="NCBI Taxonomy" id="864142"/>
    <lineage>
        <taxon>Eukaryota</taxon>
        <taxon>Sar</taxon>
        <taxon>Alveolata</taxon>
        <taxon>Apicomplexa</taxon>
        <taxon>Aconoidasida</taxon>
        <taxon>Haemosporida</taxon>
        <taxon>Plasmodiidae</taxon>
        <taxon>Plasmodium</taxon>
        <taxon>Plasmodium (Plasmodium)</taxon>
    </lineage>
</organism>
<sequence>MKGKVTLLSTARNRESNASTIRGVGAEPSKGKKKKKKKKKKTTRELGVNNKSYLHLLKCNMREDANMDDTKQNLHIVKKFKVHVTSTYVLLYMEKKKKKKKVKLEDSKSGITKGNYSSYE</sequence>
<evidence type="ECO:0000313" key="3">
    <source>
        <dbReference type="Proteomes" id="UP000078550"/>
    </source>
</evidence>
<evidence type="ECO:0000313" key="2">
    <source>
        <dbReference type="EMBL" id="SBT45161.1"/>
    </source>
</evidence>
<feature type="region of interest" description="Disordered" evidence="1">
    <location>
        <begin position="1"/>
        <end position="47"/>
    </location>
</feature>
<dbReference type="Proteomes" id="UP000078550">
    <property type="component" value="Unassembled WGS sequence"/>
</dbReference>
<name>A0A1A8ZM50_PLAOA</name>
<feature type="compositionally biased region" description="Basic residues" evidence="1">
    <location>
        <begin position="31"/>
        <end position="42"/>
    </location>
</feature>
<dbReference type="EMBL" id="FLRE01000177">
    <property type="protein sequence ID" value="SBT45161.1"/>
    <property type="molecule type" value="Genomic_DNA"/>
</dbReference>
<protein>
    <submittedName>
        <fullName evidence="2">Uncharacterized protein</fullName>
    </submittedName>
</protein>
<dbReference type="AlphaFoldDB" id="A0A1A8ZM50"/>
<accession>A0A1A8ZM50</accession>